<reference evidence="3" key="1">
    <citation type="submission" date="2018-04" db="EMBL/GenBank/DDBJ databases">
        <title>Complete genome of Antarctic heterotrophic bacterium Hymenobacter nivis.</title>
        <authorList>
            <person name="Terashima M."/>
        </authorList>
    </citation>
    <scope>NUCLEOTIDE SEQUENCE [LARGE SCALE GENOMIC DNA]</scope>
    <source>
        <strain evidence="3">NBRC 111535</strain>
    </source>
</reference>
<dbReference type="InterPro" id="IPR043732">
    <property type="entry name" value="DUF5675"/>
</dbReference>
<keyword evidence="3" id="KW-1185">Reference proteome</keyword>
<dbReference type="RefSeq" id="WP_109651744.1">
    <property type="nucleotide sequence ID" value="NZ_CP029145.1"/>
</dbReference>
<feature type="domain" description="DUF5675" evidence="1">
    <location>
        <begin position="5"/>
        <end position="131"/>
    </location>
</feature>
<protein>
    <recommendedName>
        <fullName evidence="1">DUF5675 domain-containing protein</fullName>
    </recommendedName>
</protein>
<organism evidence="2 3">
    <name type="scientific">Hymenobacter nivis</name>
    <dbReference type="NCBI Taxonomy" id="1850093"/>
    <lineage>
        <taxon>Bacteria</taxon>
        <taxon>Pseudomonadati</taxon>
        <taxon>Bacteroidota</taxon>
        <taxon>Cytophagia</taxon>
        <taxon>Cytophagales</taxon>
        <taxon>Hymenobacteraceae</taxon>
        <taxon>Hymenobacter</taxon>
    </lineage>
</organism>
<name>A0A2Z3GPN6_9BACT</name>
<dbReference type="KEGG" id="hnv:DDQ68_00265"/>
<evidence type="ECO:0000313" key="2">
    <source>
        <dbReference type="EMBL" id="AWM31354.1"/>
    </source>
</evidence>
<dbReference type="OrthoDB" id="1036575at2"/>
<gene>
    <name evidence="2" type="ORF">DDQ68_00265</name>
</gene>
<dbReference type="Pfam" id="PF18925">
    <property type="entry name" value="DUF5675"/>
    <property type="match status" value="1"/>
</dbReference>
<evidence type="ECO:0000259" key="1">
    <source>
        <dbReference type="Pfam" id="PF18925"/>
    </source>
</evidence>
<accession>A0A2Z3GPN6</accession>
<proteinExistence type="predicted"/>
<sequence length="144" mass="15804">MRLELHRTTFTKESTIGELSVDGVFECFVCEDPVRPVGAPKVFGKTAIPAGIYAVRVTYSNRFLRRLPLLVNVPDGDIHFGDLLIDDCGVRIHSGNTAADTEGCLLVGLDKKPDFVGRSRDAFSRFFPRLQDAVAAGPVLLTIR</sequence>
<dbReference type="Proteomes" id="UP000245999">
    <property type="component" value="Chromosome"/>
</dbReference>
<evidence type="ECO:0000313" key="3">
    <source>
        <dbReference type="Proteomes" id="UP000245999"/>
    </source>
</evidence>
<dbReference type="EMBL" id="CP029145">
    <property type="protein sequence ID" value="AWM31354.1"/>
    <property type="molecule type" value="Genomic_DNA"/>
</dbReference>
<dbReference type="AlphaFoldDB" id="A0A2Z3GPN6"/>